<dbReference type="AlphaFoldDB" id="A0A9D4PTT2"/>
<dbReference type="VEuPathDB" id="VectorBase:RSAN_030394"/>
<evidence type="ECO:0000256" key="2">
    <source>
        <dbReference type="SAM" id="MobiDB-lite"/>
    </source>
</evidence>
<feature type="compositionally biased region" description="Polar residues" evidence="2">
    <location>
        <begin position="181"/>
        <end position="192"/>
    </location>
</feature>
<keyword evidence="1" id="KW-0175">Coiled coil</keyword>
<feature type="region of interest" description="Disordered" evidence="2">
    <location>
        <begin position="212"/>
        <end position="254"/>
    </location>
</feature>
<feature type="compositionally biased region" description="Basic and acidic residues" evidence="2">
    <location>
        <begin position="232"/>
        <end position="241"/>
    </location>
</feature>
<keyword evidence="4" id="KW-1185">Reference proteome</keyword>
<feature type="coiled-coil region" evidence="1">
    <location>
        <begin position="1"/>
        <end position="35"/>
    </location>
</feature>
<protein>
    <submittedName>
        <fullName evidence="3">Uncharacterized protein</fullName>
    </submittedName>
</protein>
<reference evidence="3" key="1">
    <citation type="journal article" date="2020" name="Cell">
        <title>Large-Scale Comparative Analyses of Tick Genomes Elucidate Their Genetic Diversity and Vector Capacities.</title>
        <authorList>
            <consortium name="Tick Genome and Microbiome Consortium (TIGMIC)"/>
            <person name="Jia N."/>
            <person name="Wang J."/>
            <person name="Shi W."/>
            <person name="Du L."/>
            <person name="Sun Y."/>
            <person name="Zhan W."/>
            <person name="Jiang J.F."/>
            <person name="Wang Q."/>
            <person name="Zhang B."/>
            <person name="Ji P."/>
            <person name="Bell-Sakyi L."/>
            <person name="Cui X.M."/>
            <person name="Yuan T.T."/>
            <person name="Jiang B.G."/>
            <person name="Yang W.F."/>
            <person name="Lam T.T."/>
            <person name="Chang Q.C."/>
            <person name="Ding S.J."/>
            <person name="Wang X.J."/>
            <person name="Zhu J.G."/>
            <person name="Ruan X.D."/>
            <person name="Zhao L."/>
            <person name="Wei J.T."/>
            <person name="Ye R.Z."/>
            <person name="Que T.C."/>
            <person name="Du C.H."/>
            <person name="Zhou Y.H."/>
            <person name="Cheng J.X."/>
            <person name="Dai P.F."/>
            <person name="Guo W.B."/>
            <person name="Han X.H."/>
            <person name="Huang E.J."/>
            <person name="Li L.F."/>
            <person name="Wei W."/>
            <person name="Gao Y.C."/>
            <person name="Liu J.Z."/>
            <person name="Shao H.Z."/>
            <person name="Wang X."/>
            <person name="Wang C.C."/>
            <person name="Yang T.C."/>
            <person name="Huo Q.B."/>
            <person name="Li W."/>
            <person name="Chen H.Y."/>
            <person name="Chen S.E."/>
            <person name="Zhou L.G."/>
            <person name="Ni X.B."/>
            <person name="Tian J.H."/>
            <person name="Sheng Y."/>
            <person name="Liu T."/>
            <person name="Pan Y.S."/>
            <person name="Xia L.Y."/>
            <person name="Li J."/>
            <person name="Zhao F."/>
            <person name="Cao W.C."/>
        </authorList>
    </citation>
    <scope>NUCLEOTIDE SEQUENCE</scope>
    <source>
        <strain evidence="3">Rsan-2018</strain>
    </source>
</reference>
<evidence type="ECO:0000313" key="3">
    <source>
        <dbReference type="EMBL" id="KAH7955735.1"/>
    </source>
</evidence>
<reference evidence="3" key="2">
    <citation type="submission" date="2021-09" db="EMBL/GenBank/DDBJ databases">
        <authorList>
            <person name="Jia N."/>
            <person name="Wang J."/>
            <person name="Shi W."/>
            <person name="Du L."/>
            <person name="Sun Y."/>
            <person name="Zhan W."/>
            <person name="Jiang J."/>
            <person name="Wang Q."/>
            <person name="Zhang B."/>
            <person name="Ji P."/>
            <person name="Sakyi L.B."/>
            <person name="Cui X."/>
            <person name="Yuan T."/>
            <person name="Jiang B."/>
            <person name="Yang W."/>
            <person name="Lam T.T.-Y."/>
            <person name="Chang Q."/>
            <person name="Ding S."/>
            <person name="Wang X."/>
            <person name="Zhu J."/>
            <person name="Ruan X."/>
            <person name="Zhao L."/>
            <person name="Wei J."/>
            <person name="Que T."/>
            <person name="Du C."/>
            <person name="Cheng J."/>
            <person name="Dai P."/>
            <person name="Han X."/>
            <person name="Huang E."/>
            <person name="Gao Y."/>
            <person name="Liu J."/>
            <person name="Shao H."/>
            <person name="Ye R."/>
            <person name="Li L."/>
            <person name="Wei W."/>
            <person name="Wang X."/>
            <person name="Wang C."/>
            <person name="Huo Q."/>
            <person name="Li W."/>
            <person name="Guo W."/>
            <person name="Chen H."/>
            <person name="Chen S."/>
            <person name="Zhou L."/>
            <person name="Zhou L."/>
            <person name="Ni X."/>
            <person name="Tian J."/>
            <person name="Zhou Y."/>
            <person name="Sheng Y."/>
            <person name="Liu T."/>
            <person name="Pan Y."/>
            <person name="Xia L."/>
            <person name="Li J."/>
            <person name="Zhao F."/>
            <person name="Cao W."/>
        </authorList>
    </citation>
    <scope>NUCLEOTIDE SEQUENCE</scope>
    <source>
        <strain evidence="3">Rsan-2018</strain>
        <tissue evidence="3">Larvae</tissue>
    </source>
</reference>
<evidence type="ECO:0000313" key="4">
    <source>
        <dbReference type="Proteomes" id="UP000821837"/>
    </source>
</evidence>
<dbReference type="VEuPathDB" id="VectorBase:RSAN_038111"/>
<gene>
    <name evidence="3" type="ORF">HPB52_003418</name>
</gene>
<feature type="compositionally biased region" description="Acidic residues" evidence="2">
    <location>
        <begin position="160"/>
        <end position="173"/>
    </location>
</feature>
<sequence>MKNLKRMLLRATAIREKQKKEIVELKGKIETTSEECLKKQLDCLPPLLKLAVVTAFRKIKARAPRGMRYNAEWLLNCLLVRIASPRAYMLLMSRLMSRHKLTQILKGIPCKYGFQEQTLQNGSAVESSGSAAAACFGMPRAERVPFDIRGSEAEVCSEPNNEDSDSSSESDSEESIRDAPQRSTSPDFNNELASEEPKASIAVLDDELHEGHNLGAEDTRSNISNESNAEGRAADDPDREQGFPPRISNSATLPETTTIFAQVPEPLVSGAPFASVPEDVMAHTTVLTDPPEPLPEHSLTKCAPHHFTLSEKVLRDKRENVTLWIIPEPIEIPSSFPKKPALEPQTRHP</sequence>
<organism evidence="3 4">
    <name type="scientific">Rhipicephalus sanguineus</name>
    <name type="common">Brown dog tick</name>
    <name type="synonym">Ixodes sanguineus</name>
    <dbReference type="NCBI Taxonomy" id="34632"/>
    <lineage>
        <taxon>Eukaryota</taxon>
        <taxon>Metazoa</taxon>
        <taxon>Ecdysozoa</taxon>
        <taxon>Arthropoda</taxon>
        <taxon>Chelicerata</taxon>
        <taxon>Arachnida</taxon>
        <taxon>Acari</taxon>
        <taxon>Parasitiformes</taxon>
        <taxon>Ixodida</taxon>
        <taxon>Ixodoidea</taxon>
        <taxon>Ixodidae</taxon>
        <taxon>Rhipicephalinae</taxon>
        <taxon>Rhipicephalus</taxon>
        <taxon>Rhipicephalus</taxon>
    </lineage>
</organism>
<name>A0A9D4PTT2_RHISA</name>
<evidence type="ECO:0000256" key="1">
    <source>
        <dbReference type="SAM" id="Coils"/>
    </source>
</evidence>
<proteinExistence type="predicted"/>
<dbReference type="Proteomes" id="UP000821837">
    <property type="component" value="Unassembled WGS sequence"/>
</dbReference>
<accession>A0A9D4PTT2</accession>
<dbReference type="EMBL" id="JABSTV010001250">
    <property type="protein sequence ID" value="KAH7955735.1"/>
    <property type="molecule type" value="Genomic_DNA"/>
</dbReference>
<feature type="region of interest" description="Disordered" evidence="2">
    <location>
        <begin position="153"/>
        <end position="196"/>
    </location>
</feature>
<comment type="caution">
    <text evidence="3">The sequence shown here is derived from an EMBL/GenBank/DDBJ whole genome shotgun (WGS) entry which is preliminary data.</text>
</comment>